<comment type="similarity">
    <text evidence="1">Belongs to the short-chain dehydrogenases/reductases (SDR) family.</text>
</comment>
<keyword evidence="5" id="KW-1185">Reference proteome</keyword>
<reference evidence="4 5" key="1">
    <citation type="journal article" date="2008" name="PLoS Genet.">
        <title>Genomic islands in the pathogenic filamentous fungus Aspergillus fumigatus.</title>
        <authorList>
            <person name="Fedorova N.D."/>
            <person name="Khaldi N."/>
            <person name="Joardar V.S."/>
            <person name="Maiti R."/>
            <person name="Amedeo P."/>
            <person name="Anderson M.J."/>
            <person name="Crabtree J."/>
            <person name="Silva J.C."/>
            <person name="Badger J.H."/>
            <person name="Albarraq A."/>
            <person name="Angiuoli S."/>
            <person name="Bussey H."/>
            <person name="Bowyer P."/>
            <person name="Cotty P.J."/>
            <person name="Dyer P.S."/>
            <person name="Egan A."/>
            <person name="Galens K."/>
            <person name="Fraser-Liggett C.M."/>
            <person name="Haas B.J."/>
            <person name="Inman J.M."/>
            <person name="Kent R."/>
            <person name="Lemieux S."/>
            <person name="Malavazi I."/>
            <person name="Orvis J."/>
            <person name="Roemer T."/>
            <person name="Ronning C.M."/>
            <person name="Sundaram J.P."/>
            <person name="Sutton G."/>
            <person name="Turner G."/>
            <person name="Venter J.C."/>
            <person name="White O.R."/>
            <person name="Whitty B.R."/>
            <person name="Youngman P."/>
            <person name="Wolfe K.H."/>
            <person name="Goldman G.H."/>
            <person name="Wortman J.R."/>
            <person name="Jiang B."/>
            <person name="Denning D.W."/>
            <person name="Nierman W.C."/>
        </authorList>
    </citation>
    <scope>NUCLEOTIDE SEQUENCE [LARGE SCALE GENOMIC DNA]</scope>
    <source>
        <strain evidence="5">CBS 144.89 / FGSC A1163 / CEA10</strain>
    </source>
</reference>
<name>B0XV87_ASPFC</name>
<dbReference type="AlphaFoldDB" id="B0XV87"/>
<dbReference type="Pfam" id="PF00106">
    <property type="entry name" value="adh_short"/>
    <property type="match status" value="1"/>
</dbReference>
<dbReference type="PRINTS" id="PR00081">
    <property type="entry name" value="GDHRDH"/>
</dbReference>
<dbReference type="GO" id="GO:0044550">
    <property type="term" value="P:secondary metabolite biosynthetic process"/>
    <property type="evidence" value="ECO:0007669"/>
    <property type="project" value="UniProtKB-ARBA"/>
</dbReference>
<dbReference type="InterPro" id="IPR002347">
    <property type="entry name" value="SDR_fam"/>
</dbReference>
<dbReference type="PhylomeDB" id="B0XV87"/>
<dbReference type="PANTHER" id="PTHR43180:SF31">
    <property type="entry name" value="CHAIN DEHYDROGENASE_REDUCTASE, PUTATIVE (AFU_ORTHOLOGUE AFUA_2G16570)-RELATED"/>
    <property type="match status" value="1"/>
</dbReference>
<evidence type="ECO:0000256" key="2">
    <source>
        <dbReference type="ARBA" id="ARBA00022857"/>
    </source>
</evidence>
<dbReference type="GO" id="GO:0016491">
    <property type="term" value="F:oxidoreductase activity"/>
    <property type="evidence" value="ECO:0007669"/>
    <property type="project" value="UniProtKB-KW"/>
</dbReference>
<dbReference type="Gene3D" id="3.40.50.720">
    <property type="entry name" value="NAD(P)-binding Rossmann-like Domain"/>
    <property type="match status" value="1"/>
</dbReference>
<accession>B0XV87</accession>
<dbReference type="VEuPathDB" id="FungiDB:AFUB_032250"/>
<gene>
    <name evidence="4" type="ORF">AFUB_032250</name>
</gene>
<dbReference type="InterPro" id="IPR020904">
    <property type="entry name" value="Sc_DH/Rdtase_CS"/>
</dbReference>
<evidence type="ECO:0000313" key="5">
    <source>
        <dbReference type="Proteomes" id="UP000001699"/>
    </source>
</evidence>
<evidence type="ECO:0000256" key="1">
    <source>
        <dbReference type="ARBA" id="ARBA00006484"/>
    </source>
</evidence>
<dbReference type="Proteomes" id="UP000001699">
    <property type="component" value="Unassembled WGS sequence"/>
</dbReference>
<keyword evidence="2" id="KW-0521">NADP</keyword>
<dbReference type="PANTHER" id="PTHR43180">
    <property type="entry name" value="3-OXOACYL-(ACYL-CARRIER-PROTEIN) REDUCTASE (AFU_ORTHOLOGUE AFUA_6G11210)"/>
    <property type="match status" value="1"/>
</dbReference>
<dbReference type="InterPro" id="IPR036291">
    <property type="entry name" value="NAD(P)-bd_dom_sf"/>
</dbReference>
<sequence>MLPWVHTTSWILHHYASSSLDQASFIMAPYIHTGPIDCERDFDPSSVKGKTAIVTGGNQVQMLSQYHNLALAYRHTGASGLGEAYVRALVAAGSTPGGRAANVGSPSALWLERSPSLTRNLFASSRTKFVPCDAGHWDDQVRLFENAVSLSPNGRIAYVVANAGIHRPDEVFEQPHPDQEPAKPDLTIVDINIKGPLYTAKLAAHYFIRQNGSTPTLGQEDTCLILIGSGAAFLDCPRAPQYSASKWAMRGIMHSLRRTTYYYGSRVNVISPWYVRTKILPEKTFDHVSKVGVQFASAEDAGQCLLRILSDPSVNGHSFFVTARKWASRGYVDLDLEDYPGNALLGEAQEEQMLSAPVSAGLFI</sequence>
<dbReference type="SUPFAM" id="SSF51735">
    <property type="entry name" value="NAD(P)-binding Rossmann-fold domains"/>
    <property type="match status" value="1"/>
</dbReference>
<dbReference type="OrthoDB" id="5371740at2759"/>
<evidence type="ECO:0000313" key="4">
    <source>
        <dbReference type="EMBL" id="EDP55162.1"/>
    </source>
</evidence>
<protein>
    <submittedName>
        <fullName evidence="4">Short chain dehydrogenase/reductase, putative</fullName>
    </submittedName>
</protein>
<evidence type="ECO:0000256" key="3">
    <source>
        <dbReference type="ARBA" id="ARBA00023002"/>
    </source>
</evidence>
<proteinExistence type="inferred from homology"/>
<dbReference type="HOGENOM" id="CLU_010194_13_3_1"/>
<dbReference type="PROSITE" id="PS00061">
    <property type="entry name" value="ADH_SHORT"/>
    <property type="match status" value="1"/>
</dbReference>
<keyword evidence="3" id="KW-0560">Oxidoreductase</keyword>
<organism evidence="4 5">
    <name type="scientific">Aspergillus fumigatus (strain CBS 144.89 / FGSC A1163 / CEA10)</name>
    <name type="common">Neosartorya fumigata</name>
    <dbReference type="NCBI Taxonomy" id="451804"/>
    <lineage>
        <taxon>Eukaryota</taxon>
        <taxon>Fungi</taxon>
        <taxon>Dikarya</taxon>
        <taxon>Ascomycota</taxon>
        <taxon>Pezizomycotina</taxon>
        <taxon>Eurotiomycetes</taxon>
        <taxon>Eurotiomycetidae</taxon>
        <taxon>Eurotiales</taxon>
        <taxon>Aspergillaceae</taxon>
        <taxon>Aspergillus</taxon>
        <taxon>Aspergillus subgen. Fumigati</taxon>
    </lineage>
</organism>
<dbReference type="EMBL" id="DS499595">
    <property type="protein sequence ID" value="EDP55162.1"/>
    <property type="molecule type" value="Genomic_DNA"/>
</dbReference>